<protein>
    <recommendedName>
        <fullName evidence="8">Peptidase M48 domain-containing protein</fullName>
    </recommendedName>
</protein>
<keyword evidence="1 6" id="KW-0645">Protease</keyword>
<dbReference type="GO" id="GO:0051603">
    <property type="term" value="P:proteolysis involved in protein catabolic process"/>
    <property type="evidence" value="ECO:0007669"/>
    <property type="project" value="TreeGrafter"/>
</dbReference>
<proteinExistence type="inferred from homology"/>
<evidence type="ECO:0000256" key="5">
    <source>
        <dbReference type="ARBA" id="ARBA00023049"/>
    </source>
</evidence>
<keyword evidence="3 6" id="KW-0378">Hydrolase</keyword>
<dbReference type="PANTHER" id="PTHR22726">
    <property type="entry name" value="METALLOENDOPEPTIDASE OMA1"/>
    <property type="match status" value="1"/>
</dbReference>
<evidence type="ECO:0000313" key="9">
    <source>
        <dbReference type="EMBL" id="GLR16999.1"/>
    </source>
</evidence>
<dbReference type="RefSeq" id="WP_235290822.1">
    <property type="nucleotide sequence ID" value="NZ_BSOH01000007.1"/>
</dbReference>
<dbReference type="GO" id="GO:0046872">
    <property type="term" value="F:metal ion binding"/>
    <property type="evidence" value="ECO:0007669"/>
    <property type="project" value="UniProtKB-KW"/>
</dbReference>
<dbReference type="PANTHER" id="PTHR22726:SF1">
    <property type="entry name" value="METALLOENDOPEPTIDASE OMA1, MITOCHONDRIAL"/>
    <property type="match status" value="1"/>
</dbReference>
<evidence type="ECO:0000256" key="2">
    <source>
        <dbReference type="ARBA" id="ARBA00022723"/>
    </source>
</evidence>
<dbReference type="GO" id="GO:0016020">
    <property type="term" value="C:membrane"/>
    <property type="evidence" value="ECO:0007669"/>
    <property type="project" value="TreeGrafter"/>
</dbReference>
<evidence type="ECO:0000256" key="4">
    <source>
        <dbReference type="ARBA" id="ARBA00022833"/>
    </source>
</evidence>
<dbReference type="GO" id="GO:0004222">
    <property type="term" value="F:metalloendopeptidase activity"/>
    <property type="evidence" value="ECO:0007669"/>
    <property type="project" value="InterPro"/>
</dbReference>
<evidence type="ECO:0000256" key="1">
    <source>
        <dbReference type="ARBA" id="ARBA00022670"/>
    </source>
</evidence>
<dbReference type="AlphaFoldDB" id="A0AA37SNV8"/>
<comment type="caution">
    <text evidence="9">The sequence shown here is derived from an EMBL/GenBank/DDBJ whole genome shotgun (WGS) entry which is preliminary data.</text>
</comment>
<sequence>MLGNRSKQGRYYGGTGDPYSRNGRGAGTSRFKLMLIIGLAMAAFQAFKYFTNTQTNPVTGETQRVQWSTEEEVALGIQSAPQMAQQYGGLHPDQRAQDYLDRVGERLVNTPTGRLSEYPYEFHLLADPNVVNAFALPGGQTFITAALFNKLEDEDQLAGIMGHEIGHVIERHGAERMAKTGFIQGIIQSVLIGSGGDATMAQIANVVGNYANMKYGRDQELESDNWGVKLMLESGYDPEAMIGVMDILEAASGGSRVPEIQSSHPSPENRREQIREAIKRYKK</sequence>
<keyword evidence="5 6" id="KW-0482">Metalloprotease</keyword>
<comment type="cofactor">
    <cofactor evidence="6">
        <name>Zn(2+)</name>
        <dbReference type="ChEBI" id="CHEBI:29105"/>
    </cofactor>
    <text evidence="6">Binds 1 zinc ion per subunit.</text>
</comment>
<evidence type="ECO:0000313" key="10">
    <source>
        <dbReference type="Proteomes" id="UP001156666"/>
    </source>
</evidence>
<keyword evidence="4 6" id="KW-0862">Zinc</keyword>
<keyword evidence="10" id="KW-1185">Reference proteome</keyword>
<organism evidence="9 10">
    <name type="scientific">Portibacter lacus</name>
    <dbReference type="NCBI Taxonomy" id="1099794"/>
    <lineage>
        <taxon>Bacteria</taxon>
        <taxon>Pseudomonadati</taxon>
        <taxon>Bacteroidota</taxon>
        <taxon>Saprospiria</taxon>
        <taxon>Saprospirales</taxon>
        <taxon>Haliscomenobacteraceae</taxon>
        <taxon>Portibacter</taxon>
    </lineage>
</organism>
<dbReference type="Gene3D" id="3.30.2010.10">
    <property type="entry name" value="Metalloproteases ('zincins'), catalytic domain"/>
    <property type="match status" value="1"/>
</dbReference>
<evidence type="ECO:0000256" key="7">
    <source>
        <dbReference type="SAM" id="MobiDB-lite"/>
    </source>
</evidence>
<accession>A0AA37SNV8</accession>
<evidence type="ECO:0000256" key="3">
    <source>
        <dbReference type="ARBA" id="ARBA00022801"/>
    </source>
</evidence>
<dbReference type="Pfam" id="PF01435">
    <property type="entry name" value="Peptidase_M48"/>
    <property type="match status" value="1"/>
</dbReference>
<feature type="region of interest" description="Disordered" evidence="7">
    <location>
        <begin position="1"/>
        <end position="24"/>
    </location>
</feature>
<comment type="similarity">
    <text evidence="6">Belongs to the peptidase M48 family.</text>
</comment>
<reference evidence="9" key="2">
    <citation type="submission" date="2023-01" db="EMBL/GenBank/DDBJ databases">
        <title>Draft genome sequence of Portibacter lacus strain NBRC 108769.</title>
        <authorList>
            <person name="Sun Q."/>
            <person name="Mori K."/>
        </authorList>
    </citation>
    <scope>NUCLEOTIDE SEQUENCE</scope>
    <source>
        <strain evidence="9">NBRC 108769</strain>
    </source>
</reference>
<dbReference type="InterPro" id="IPR001915">
    <property type="entry name" value="Peptidase_M48"/>
</dbReference>
<dbReference type="InterPro" id="IPR051156">
    <property type="entry name" value="Mito/Outer_Membr_Metalloprot"/>
</dbReference>
<dbReference type="EMBL" id="BSOH01000007">
    <property type="protein sequence ID" value="GLR16999.1"/>
    <property type="molecule type" value="Genomic_DNA"/>
</dbReference>
<dbReference type="Proteomes" id="UP001156666">
    <property type="component" value="Unassembled WGS sequence"/>
</dbReference>
<reference evidence="9" key="1">
    <citation type="journal article" date="2014" name="Int. J. Syst. Evol. Microbiol.">
        <title>Complete genome sequence of Corynebacterium casei LMG S-19264T (=DSM 44701T), isolated from a smear-ripened cheese.</title>
        <authorList>
            <consortium name="US DOE Joint Genome Institute (JGI-PGF)"/>
            <person name="Walter F."/>
            <person name="Albersmeier A."/>
            <person name="Kalinowski J."/>
            <person name="Ruckert C."/>
        </authorList>
    </citation>
    <scope>NUCLEOTIDE SEQUENCE</scope>
    <source>
        <strain evidence="9">NBRC 108769</strain>
    </source>
</reference>
<feature type="domain" description="Peptidase M48" evidence="8">
    <location>
        <begin position="96"/>
        <end position="277"/>
    </location>
</feature>
<keyword evidence="2" id="KW-0479">Metal-binding</keyword>
<gene>
    <name evidence="9" type="ORF">GCM10007940_16140</name>
</gene>
<evidence type="ECO:0000256" key="6">
    <source>
        <dbReference type="RuleBase" id="RU003983"/>
    </source>
</evidence>
<name>A0AA37SNV8_9BACT</name>
<evidence type="ECO:0000259" key="8">
    <source>
        <dbReference type="Pfam" id="PF01435"/>
    </source>
</evidence>